<evidence type="ECO:0000256" key="1">
    <source>
        <dbReference type="ARBA" id="ARBA00022603"/>
    </source>
</evidence>
<dbReference type="HOGENOM" id="CLU_005533_5_0_1"/>
<keyword evidence="3" id="KW-0949">S-adenosyl-L-methionine</keyword>
<reference evidence="5" key="1">
    <citation type="journal article" date="2014" name="PLoS Genet.">
        <title>Signature Gene Expression Reveals Novel Clues to the Molecular Mechanisms of Dimorphic Transition in Penicillium marneffei.</title>
        <authorList>
            <person name="Yang E."/>
            <person name="Wang G."/>
            <person name="Cai J."/>
            <person name="Woo P.C."/>
            <person name="Lau S.K."/>
            <person name="Yuen K.-Y."/>
            <person name="Chow W.-N."/>
            <person name="Lin X."/>
        </authorList>
    </citation>
    <scope>NUCLEOTIDE SEQUENCE [LARGE SCALE GENOMIC DNA]</scope>
    <source>
        <strain evidence="5">PM1</strain>
    </source>
</reference>
<dbReference type="EMBL" id="JPOX01000002">
    <property type="protein sequence ID" value="KFX52611.1"/>
    <property type="molecule type" value="Genomic_DNA"/>
</dbReference>
<keyword evidence="1 5" id="KW-0489">Methyltransferase</keyword>
<dbReference type="SUPFAM" id="SSF46785">
    <property type="entry name" value="Winged helix' DNA-binding domain"/>
    <property type="match status" value="1"/>
</dbReference>
<evidence type="ECO:0000256" key="2">
    <source>
        <dbReference type="ARBA" id="ARBA00022679"/>
    </source>
</evidence>
<proteinExistence type="predicted"/>
<dbReference type="InterPro" id="IPR001077">
    <property type="entry name" value="COMT_C"/>
</dbReference>
<dbReference type="AlphaFoldDB" id="A0A093W154"/>
<name>A0A093W154_TALMA</name>
<dbReference type="Gene3D" id="1.10.10.10">
    <property type="entry name" value="Winged helix-like DNA-binding domain superfamily/Winged helix DNA-binding domain"/>
    <property type="match status" value="1"/>
</dbReference>
<accession>A0A093W154</accession>
<dbReference type="GO" id="GO:0008171">
    <property type="term" value="F:O-methyltransferase activity"/>
    <property type="evidence" value="ECO:0007669"/>
    <property type="project" value="InterPro"/>
</dbReference>
<dbReference type="eggNOG" id="KOG3178">
    <property type="taxonomic scope" value="Eukaryota"/>
</dbReference>
<gene>
    <name evidence="5" type="ORF">GQ26_0020540</name>
</gene>
<organism evidence="5">
    <name type="scientific">Talaromyces marneffei PM1</name>
    <dbReference type="NCBI Taxonomy" id="1077442"/>
    <lineage>
        <taxon>Eukaryota</taxon>
        <taxon>Fungi</taxon>
        <taxon>Dikarya</taxon>
        <taxon>Ascomycota</taxon>
        <taxon>Pezizomycotina</taxon>
        <taxon>Eurotiomycetes</taxon>
        <taxon>Eurotiomycetidae</taxon>
        <taxon>Eurotiales</taxon>
        <taxon>Trichocomaceae</taxon>
        <taxon>Talaromyces</taxon>
        <taxon>Talaromyces sect. Talaromyces</taxon>
    </lineage>
</organism>
<dbReference type="PROSITE" id="PS51683">
    <property type="entry name" value="SAM_OMT_II"/>
    <property type="match status" value="1"/>
</dbReference>
<dbReference type="SUPFAM" id="SSF53335">
    <property type="entry name" value="S-adenosyl-L-methionine-dependent methyltransferases"/>
    <property type="match status" value="1"/>
</dbReference>
<dbReference type="InterPro" id="IPR029063">
    <property type="entry name" value="SAM-dependent_MTases_sf"/>
</dbReference>
<dbReference type="GO" id="GO:0032259">
    <property type="term" value="P:methylation"/>
    <property type="evidence" value="ECO:0007669"/>
    <property type="project" value="UniProtKB-KW"/>
</dbReference>
<dbReference type="InterPro" id="IPR016461">
    <property type="entry name" value="COMT-like"/>
</dbReference>
<sequence>MASSQSSRISSLIRELSVIEQQSNGSVYENENLRTDAAHLVRKLAVVLERPHEVVLMNSSLPAQTAAVRIAVDLHLFQHLGDGPEAKDISELSLKTGADAELLIRILRLLSAMGWVDQVGDASFRPTAITRTLKESESLQAGVKHMYLTFPVYDKLPNYFAEYDYKSPINVQDGPFQYAHNIKETTFDYWAKDPIVTKLFNTFMTGVRGSRPHWVHWFPIQEELINGSSGKDEDMLLVDVGGGKGHDLNKFIATFPDAKGRYVLEDLPLVIDDTYDRNPRIEAVKHDFFQEQPIHGARMYFMHHVLHDWPDDDVVRIFSQIAKAMKPGYSRLLLGENVLQDIDCHLYPALLDWGMMVLHSGMTRTVGRWRILLEKAGLKLVKYWAPPGDGDGIVEAVLEENDA</sequence>
<dbReference type="InterPro" id="IPR036390">
    <property type="entry name" value="WH_DNA-bd_sf"/>
</dbReference>
<comment type="caution">
    <text evidence="5">The sequence shown here is derived from an EMBL/GenBank/DDBJ whole genome shotgun (WGS) entry which is preliminary data.</text>
</comment>
<dbReference type="Gene3D" id="3.40.50.150">
    <property type="entry name" value="Vaccinia Virus protein VP39"/>
    <property type="match status" value="1"/>
</dbReference>
<evidence type="ECO:0000313" key="5">
    <source>
        <dbReference type="EMBL" id="KFX52611.1"/>
    </source>
</evidence>
<evidence type="ECO:0000259" key="4">
    <source>
        <dbReference type="Pfam" id="PF00891"/>
    </source>
</evidence>
<dbReference type="Pfam" id="PF00891">
    <property type="entry name" value="Methyltransf_2"/>
    <property type="match status" value="1"/>
</dbReference>
<dbReference type="PANTHER" id="PTHR43712">
    <property type="entry name" value="PUTATIVE (AFU_ORTHOLOGUE AFUA_4G14580)-RELATED"/>
    <property type="match status" value="1"/>
</dbReference>
<keyword evidence="2 5" id="KW-0808">Transferase</keyword>
<evidence type="ECO:0000256" key="3">
    <source>
        <dbReference type="ARBA" id="ARBA00022691"/>
    </source>
</evidence>
<dbReference type="PANTHER" id="PTHR43712:SF1">
    <property type="entry name" value="HYPOTHETICAL O-METHYLTRANSFERASE (EUROFUNG)-RELATED"/>
    <property type="match status" value="1"/>
</dbReference>
<feature type="domain" description="O-methyltransferase C-terminal" evidence="4">
    <location>
        <begin position="175"/>
        <end position="378"/>
    </location>
</feature>
<dbReference type="InterPro" id="IPR036388">
    <property type="entry name" value="WH-like_DNA-bd_sf"/>
</dbReference>
<protein>
    <submittedName>
        <fullName evidence="5">Demethylsterigmatocystin 6-O-methyltransferase</fullName>
    </submittedName>
</protein>